<dbReference type="PATRIC" id="fig|66969.6.peg.1533"/>
<organism evidence="5 6">
    <name type="scientific">Legionella waltersii</name>
    <dbReference type="NCBI Taxonomy" id="66969"/>
    <lineage>
        <taxon>Bacteria</taxon>
        <taxon>Pseudomonadati</taxon>
        <taxon>Pseudomonadota</taxon>
        <taxon>Gammaproteobacteria</taxon>
        <taxon>Legionellales</taxon>
        <taxon>Legionellaceae</taxon>
        <taxon>Legionella</taxon>
    </lineage>
</organism>
<dbReference type="OrthoDB" id="8523426at2"/>
<comment type="similarity">
    <text evidence="2">Belongs to the NADH:flavin oxidoreductase/NADH oxidase family.</text>
</comment>
<dbReference type="AlphaFoldDB" id="A0A0W1ADA6"/>
<dbReference type="CDD" id="cd02933">
    <property type="entry name" value="OYE_like_FMN"/>
    <property type="match status" value="1"/>
</dbReference>
<evidence type="ECO:0000313" key="5">
    <source>
        <dbReference type="EMBL" id="KTD79326.1"/>
    </source>
</evidence>
<dbReference type="GO" id="GO:0016628">
    <property type="term" value="F:oxidoreductase activity, acting on the CH-CH group of donors, NAD or NADP as acceptor"/>
    <property type="evidence" value="ECO:0007669"/>
    <property type="project" value="UniProtKB-ARBA"/>
</dbReference>
<keyword evidence="3" id="KW-0560">Oxidoreductase</keyword>
<protein>
    <submittedName>
        <fullName evidence="5">NADH-dependent flavin oxidoreductase, Oye family</fullName>
    </submittedName>
</protein>
<dbReference type="EMBL" id="LNZB01000036">
    <property type="protein sequence ID" value="KTD79326.1"/>
    <property type="molecule type" value="Genomic_DNA"/>
</dbReference>
<dbReference type="InterPro" id="IPR001155">
    <property type="entry name" value="OxRdtase_FMN_N"/>
</dbReference>
<comment type="caution">
    <text evidence="5">The sequence shown here is derived from an EMBL/GenBank/DDBJ whole genome shotgun (WGS) entry which is preliminary data.</text>
</comment>
<keyword evidence="6" id="KW-1185">Reference proteome</keyword>
<dbReference type="SUPFAM" id="SSF51395">
    <property type="entry name" value="FMN-linked oxidoreductases"/>
    <property type="match status" value="1"/>
</dbReference>
<dbReference type="InterPro" id="IPR045247">
    <property type="entry name" value="Oye-like"/>
</dbReference>
<comment type="cofactor">
    <cofactor evidence="1">
        <name>FMN</name>
        <dbReference type="ChEBI" id="CHEBI:58210"/>
    </cofactor>
</comment>
<proteinExistence type="inferred from homology"/>
<dbReference type="STRING" id="66969.Lwal_1398"/>
<dbReference type="PANTHER" id="PTHR22893">
    <property type="entry name" value="NADH OXIDOREDUCTASE-RELATED"/>
    <property type="match status" value="1"/>
</dbReference>
<evidence type="ECO:0000256" key="3">
    <source>
        <dbReference type="ARBA" id="ARBA00023002"/>
    </source>
</evidence>
<dbReference type="GO" id="GO:0005829">
    <property type="term" value="C:cytosol"/>
    <property type="evidence" value="ECO:0007669"/>
    <property type="project" value="UniProtKB-ARBA"/>
</dbReference>
<sequence>MTNLDCLLSPYPLNKTLTLKNRMVMAPMTRNMANEELSPTEKMAEYYSRRAESGLIVTEGTIIAPSGRGYSNTPGIYTQSQINGWRRVTDKVHAQGGTIFLQIWHVGRVSHPVYLNGALPISASETVMTGKIRRAEGLFYGKSRAATLMEIQELIDQYAQAAKNAIDAGFDGVEIHGANGYLVDQFLHYHTNHRSDHFGQTPENMARFAIEVVKSCIKQVGADRVGIRLSPGSYLNEIVGDPRDALVFQYLLAQLNALKIAYVHTGNFNDDVQFNELGNRTMTEFLRYYYTGTVIASGGYTVEKANQDILNKKYDLIAIGRPFIANYDLVSRVRNGSALIPYEVNMLETLF</sequence>
<dbReference type="RefSeq" id="WP_058480101.1">
    <property type="nucleotide sequence ID" value="NZ_CAAAIQ010000007.1"/>
</dbReference>
<dbReference type="FunFam" id="3.20.20.70:FF:000059">
    <property type="entry name" value="N-ethylmaleimide reductase, FMN-linked"/>
    <property type="match status" value="1"/>
</dbReference>
<accession>A0A0W1ADA6</accession>
<dbReference type="Pfam" id="PF00724">
    <property type="entry name" value="Oxidored_FMN"/>
    <property type="match status" value="1"/>
</dbReference>
<feature type="domain" description="NADH:flavin oxidoreductase/NADH oxidase N-terminal" evidence="4">
    <location>
        <begin position="15"/>
        <end position="337"/>
    </location>
</feature>
<dbReference type="InterPro" id="IPR013785">
    <property type="entry name" value="Aldolase_TIM"/>
</dbReference>
<reference evidence="5 6" key="1">
    <citation type="submission" date="2015-11" db="EMBL/GenBank/DDBJ databases">
        <title>Genomic analysis of 38 Legionella species identifies large and diverse effector repertoires.</title>
        <authorList>
            <person name="Burstein D."/>
            <person name="Amaro F."/>
            <person name="Zusman T."/>
            <person name="Lifshitz Z."/>
            <person name="Cohen O."/>
            <person name="Gilbert J.A."/>
            <person name="Pupko T."/>
            <person name="Shuman H.A."/>
            <person name="Segal G."/>
        </authorList>
    </citation>
    <scope>NUCLEOTIDE SEQUENCE [LARGE SCALE GENOMIC DNA]</scope>
    <source>
        <strain evidence="5 6">ATCC 51914</strain>
    </source>
</reference>
<dbReference type="Gene3D" id="3.20.20.70">
    <property type="entry name" value="Aldolase class I"/>
    <property type="match status" value="1"/>
</dbReference>
<evidence type="ECO:0000256" key="2">
    <source>
        <dbReference type="ARBA" id="ARBA00005979"/>
    </source>
</evidence>
<name>A0A0W1ADA6_9GAMM</name>
<dbReference type="Proteomes" id="UP000054729">
    <property type="component" value="Unassembled WGS sequence"/>
</dbReference>
<evidence type="ECO:0000259" key="4">
    <source>
        <dbReference type="Pfam" id="PF00724"/>
    </source>
</evidence>
<gene>
    <name evidence="5" type="ORF">Lwal_1398</name>
</gene>
<evidence type="ECO:0000313" key="6">
    <source>
        <dbReference type="Proteomes" id="UP000054729"/>
    </source>
</evidence>
<evidence type="ECO:0000256" key="1">
    <source>
        <dbReference type="ARBA" id="ARBA00001917"/>
    </source>
</evidence>
<dbReference type="PANTHER" id="PTHR22893:SF55">
    <property type="entry name" value="OXIDOREDUCTASE-RELATED"/>
    <property type="match status" value="1"/>
</dbReference>
<dbReference type="GO" id="GO:0010181">
    <property type="term" value="F:FMN binding"/>
    <property type="evidence" value="ECO:0007669"/>
    <property type="project" value="InterPro"/>
</dbReference>